<accession>A0A832MJG6</accession>
<evidence type="ECO:0000256" key="8">
    <source>
        <dbReference type="SAM" id="Coils"/>
    </source>
</evidence>
<evidence type="ECO:0000256" key="5">
    <source>
        <dbReference type="ARBA" id="ARBA00022692"/>
    </source>
</evidence>
<dbReference type="GO" id="GO:0015562">
    <property type="term" value="F:efflux transmembrane transporter activity"/>
    <property type="evidence" value="ECO:0007669"/>
    <property type="project" value="InterPro"/>
</dbReference>
<comment type="caution">
    <text evidence="10">The sequence shown here is derived from an EMBL/GenBank/DDBJ whole genome shotgun (WGS) entry which is preliminary data.</text>
</comment>
<keyword evidence="7" id="KW-0998">Cell outer membrane</keyword>
<dbReference type="SUPFAM" id="SSF56954">
    <property type="entry name" value="Outer membrane efflux proteins (OEP)"/>
    <property type="match status" value="1"/>
</dbReference>
<keyword evidence="5" id="KW-0812">Transmembrane</keyword>
<name>A0A832MJG6_UNCEI</name>
<keyword evidence="8" id="KW-0175">Coiled coil</keyword>
<evidence type="ECO:0000313" key="10">
    <source>
        <dbReference type="EMBL" id="HGZ42860.1"/>
    </source>
</evidence>
<evidence type="ECO:0000256" key="7">
    <source>
        <dbReference type="ARBA" id="ARBA00023237"/>
    </source>
</evidence>
<dbReference type="EMBL" id="DSQF01000012">
    <property type="protein sequence ID" value="HGZ42860.1"/>
    <property type="molecule type" value="Genomic_DNA"/>
</dbReference>
<dbReference type="InterPro" id="IPR051906">
    <property type="entry name" value="TolC-like"/>
</dbReference>
<dbReference type="PANTHER" id="PTHR30026">
    <property type="entry name" value="OUTER MEMBRANE PROTEIN TOLC"/>
    <property type="match status" value="1"/>
</dbReference>
<evidence type="ECO:0000256" key="3">
    <source>
        <dbReference type="ARBA" id="ARBA00022448"/>
    </source>
</evidence>
<keyword evidence="4" id="KW-1134">Transmembrane beta strand</keyword>
<dbReference type="Gene3D" id="1.20.1600.10">
    <property type="entry name" value="Outer membrane efflux proteins (OEP)"/>
    <property type="match status" value="1"/>
</dbReference>
<dbReference type="Pfam" id="PF02321">
    <property type="entry name" value="OEP"/>
    <property type="match status" value="2"/>
</dbReference>
<feature type="coiled-coil region" evidence="8">
    <location>
        <begin position="345"/>
        <end position="404"/>
    </location>
</feature>
<reference evidence="10" key="1">
    <citation type="journal article" date="2020" name="mSystems">
        <title>Genome- and Community-Level Interaction Insights into Carbon Utilization and Element Cycling Functions of Hydrothermarchaeota in Hydrothermal Sediment.</title>
        <authorList>
            <person name="Zhou Z."/>
            <person name="Liu Y."/>
            <person name="Xu W."/>
            <person name="Pan J."/>
            <person name="Luo Z.H."/>
            <person name="Li M."/>
        </authorList>
    </citation>
    <scope>NUCLEOTIDE SEQUENCE [LARGE SCALE GENOMIC DNA]</scope>
    <source>
        <strain evidence="10">SpSt-381</strain>
    </source>
</reference>
<dbReference type="InterPro" id="IPR003423">
    <property type="entry name" value="OMP_efflux"/>
</dbReference>
<feature type="signal peptide" evidence="9">
    <location>
        <begin position="1"/>
        <end position="26"/>
    </location>
</feature>
<keyword evidence="9" id="KW-0732">Signal</keyword>
<sequence>MLRLGHGAAALSIALAFLPAARPAAAALTAEEAVRLALRNNSNVVRAEAGVLDAKSGLYSSYAAILPSLSASLVRDNRVVEGNVGYFGSLPVEQDQESHGTTPQINATWNLFDLSSLTSFQSARAGLAAARHTRESARNDVVLSTLSQFYETVRTIHLASVASGALRVARDNERRARALFEVGSVSRSDLLKAQVQTAQSELDSLTASQAIVNQRIALAQQLGVAEEGLGEIDTVLTATAAEVDEAAILAEAAGNRPDVRAAEAELRAAKAARLAARLGRLPYVSLSGGATFDARSRTTNTTVRGISPFIPEGIDANESETDRTVSWRVALNWDVFDGLRTDAASASAEARLRRARDAHDALKRNLASEVRQAVLAYREAAERARVAARAVESAQENLNLTQQKYNVGSATILELVDAQVQATRAAADGVSARAAIRIAEARLDRVRGRGAR</sequence>
<protein>
    <submittedName>
        <fullName evidence="10">TolC family protein</fullName>
    </submittedName>
</protein>
<organism evidence="10">
    <name type="scientific">Eiseniibacteriota bacterium</name>
    <dbReference type="NCBI Taxonomy" id="2212470"/>
    <lineage>
        <taxon>Bacteria</taxon>
        <taxon>Candidatus Eiseniibacteriota</taxon>
    </lineage>
</organism>
<dbReference type="GO" id="GO:0009279">
    <property type="term" value="C:cell outer membrane"/>
    <property type="evidence" value="ECO:0007669"/>
    <property type="project" value="UniProtKB-SubCell"/>
</dbReference>
<evidence type="ECO:0000256" key="2">
    <source>
        <dbReference type="ARBA" id="ARBA00007613"/>
    </source>
</evidence>
<evidence type="ECO:0000256" key="6">
    <source>
        <dbReference type="ARBA" id="ARBA00023136"/>
    </source>
</evidence>
<evidence type="ECO:0000256" key="4">
    <source>
        <dbReference type="ARBA" id="ARBA00022452"/>
    </source>
</evidence>
<comment type="similarity">
    <text evidence="2">Belongs to the outer membrane factor (OMF) (TC 1.B.17) family.</text>
</comment>
<dbReference type="AlphaFoldDB" id="A0A832MJG6"/>
<dbReference type="GO" id="GO:0015288">
    <property type="term" value="F:porin activity"/>
    <property type="evidence" value="ECO:0007669"/>
    <property type="project" value="TreeGrafter"/>
</dbReference>
<feature type="chain" id="PRO_5032785304" evidence="9">
    <location>
        <begin position="27"/>
        <end position="452"/>
    </location>
</feature>
<keyword evidence="6" id="KW-0472">Membrane</keyword>
<comment type="subcellular location">
    <subcellularLocation>
        <location evidence="1">Cell outer membrane</location>
    </subcellularLocation>
</comment>
<dbReference type="GO" id="GO:1990281">
    <property type="term" value="C:efflux pump complex"/>
    <property type="evidence" value="ECO:0007669"/>
    <property type="project" value="TreeGrafter"/>
</dbReference>
<evidence type="ECO:0000256" key="9">
    <source>
        <dbReference type="SAM" id="SignalP"/>
    </source>
</evidence>
<gene>
    <name evidence="10" type="ORF">ENR23_05430</name>
</gene>
<keyword evidence="3" id="KW-0813">Transport</keyword>
<dbReference type="PANTHER" id="PTHR30026:SF20">
    <property type="entry name" value="OUTER MEMBRANE PROTEIN TOLC"/>
    <property type="match status" value="1"/>
</dbReference>
<evidence type="ECO:0000256" key="1">
    <source>
        <dbReference type="ARBA" id="ARBA00004442"/>
    </source>
</evidence>
<proteinExistence type="inferred from homology"/>